<dbReference type="InterPro" id="IPR026286">
    <property type="entry name" value="MaiA/AMDase"/>
</dbReference>
<dbReference type="STRING" id="658057.SAMN04488032_102267"/>
<dbReference type="Pfam" id="PF17645">
    <property type="entry name" value="Amdase"/>
    <property type="match status" value="1"/>
</dbReference>
<keyword evidence="1" id="KW-0413">Isomerase</keyword>
<protein>
    <submittedName>
        <fullName evidence="1">Maleate isomerase</fullName>
        <ecNumber evidence="1">5.2.1.1</ecNumber>
    </submittedName>
</protein>
<name>A0A1Y5RWL2_9RHOB</name>
<dbReference type="RefSeq" id="WP_085847720.1">
    <property type="nucleotide sequence ID" value="NZ_FNZV01000002.1"/>
</dbReference>
<dbReference type="InterPro" id="IPR053714">
    <property type="entry name" value="Iso_Racemase_Enz_sf"/>
</dbReference>
<evidence type="ECO:0000313" key="2">
    <source>
        <dbReference type="Proteomes" id="UP000193307"/>
    </source>
</evidence>
<evidence type="ECO:0000313" key="1">
    <source>
        <dbReference type="EMBL" id="SLN24546.1"/>
    </source>
</evidence>
<gene>
    <name evidence="1" type="primary">maiA</name>
    <name evidence="1" type="ORF">PAM7971_00819</name>
</gene>
<dbReference type="Proteomes" id="UP000193307">
    <property type="component" value="Unassembled WGS sequence"/>
</dbReference>
<dbReference type="EMBL" id="FWFW01000002">
    <property type="protein sequence ID" value="SLN24546.1"/>
    <property type="molecule type" value="Genomic_DNA"/>
</dbReference>
<dbReference type="OrthoDB" id="9816064at2"/>
<dbReference type="Gene3D" id="3.40.50.12500">
    <property type="match status" value="1"/>
</dbReference>
<organism evidence="1 2">
    <name type="scientific">Pacificibacter marinus</name>
    <dbReference type="NCBI Taxonomy" id="658057"/>
    <lineage>
        <taxon>Bacteria</taxon>
        <taxon>Pseudomonadati</taxon>
        <taxon>Pseudomonadota</taxon>
        <taxon>Alphaproteobacteria</taxon>
        <taxon>Rhodobacterales</taxon>
        <taxon>Roseobacteraceae</taxon>
        <taxon>Pacificibacter</taxon>
    </lineage>
</organism>
<keyword evidence="2" id="KW-1185">Reference proteome</keyword>
<sequence>MSQGNPAKIEPLVPRFSPIDTALPRLGVIALATDLTFERDAARLIDWNEARLHVARIPFDNPTTPDNLRAMGPNLKTAAALLVPGVELSAIAFACTSASITLSNETVTQAIGLSRPNVPVVTPSSAGLAALKTLGAKRIALLTPYLPETTAPVVRYFETNGIAVKRCGCFGLGDDRDMARIDLDALVEAAVSLDDPDVEALFLSCTSLPAVDVIDAIETRIGKPVVSSNQATLWVMRGLAGLPAPARRAGRLFDYPPPDASGAI</sequence>
<dbReference type="PIRSF" id="PIRSF015736">
    <property type="entry name" value="MI"/>
    <property type="match status" value="1"/>
</dbReference>
<dbReference type="PANTHER" id="PTHR40267:SF1">
    <property type="entry name" value="BLR3294 PROTEIN"/>
    <property type="match status" value="1"/>
</dbReference>
<dbReference type="GO" id="GO:0050076">
    <property type="term" value="F:maleate isomerase activity"/>
    <property type="evidence" value="ECO:0007669"/>
    <property type="project" value="UniProtKB-EC"/>
</dbReference>
<dbReference type="PANTHER" id="PTHR40267">
    <property type="entry name" value="BLR3294 PROTEIN"/>
    <property type="match status" value="1"/>
</dbReference>
<dbReference type="EC" id="5.2.1.1" evidence="1"/>
<reference evidence="1 2" key="1">
    <citation type="submission" date="2017-03" db="EMBL/GenBank/DDBJ databases">
        <authorList>
            <person name="Afonso C.L."/>
            <person name="Miller P.J."/>
            <person name="Scott M.A."/>
            <person name="Spackman E."/>
            <person name="Goraichik I."/>
            <person name="Dimitrov K.M."/>
            <person name="Suarez D.L."/>
            <person name="Swayne D.E."/>
        </authorList>
    </citation>
    <scope>NUCLEOTIDE SEQUENCE [LARGE SCALE GENOMIC DNA]</scope>
    <source>
        <strain evidence="1 2">CECT 7971</strain>
    </source>
</reference>
<dbReference type="AlphaFoldDB" id="A0A1Y5RWL2"/>
<proteinExistence type="predicted"/>
<accession>A0A1Y5RWL2</accession>